<protein>
    <recommendedName>
        <fullName evidence="4">G8 domain-containing protein</fullName>
    </recommendedName>
</protein>
<feature type="region of interest" description="Disordered" evidence="1">
    <location>
        <begin position="524"/>
        <end position="561"/>
    </location>
</feature>
<dbReference type="Proteomes" id="UP001244341">
    <property type="component" value="Chromosome 16b"/>
</dbReference>
<gene>
    <name evidence="2" type="ORF">OEZ85_000223</name>
</gene>
<keyword evidence="3" id="KW-1185">Reference proteome</keyword>
<evidence type="ECO:0000313" key="2">
    <source>
        <dbReference type="EMBL" id="WIA23478.1"/>
    </source>
</evidence>
<feature type="compositionally biased region" description="Low complexity" evidence="1">
    <location>
        <begin position="530"/>
        <end position="549"/>
    </location>
</feature>
<proteinExistence type="predicted"/>
<evidence type="ECO:0000313" key="3">
    <source>
        <dbReference type="Proteomes" id="UP001244341"/>
    </source>
</evidence>
<evidence type="ECO:0008006" key="4">
    <source>
        <dbReference type="Google" id="ProtNLM"/>
    </source>
</evidence>
<feature type="region of interest" description="Disordered" evidence="1">
    <location>
        <begin position="476"/>
        <end position="505"/>
    </location>
</feature>
<evidence type="ECO:0000256" key="1">
    <source>
        <dbReference type="SAM" id="MobiDB-lite"/>
    </source>
</evidence>
<feature type="compositionally biased region" description="Polar residues" evidence="1">
    <location>
        <begin position="627"/>
        <end position="637"/>
    </location>
</feature>
<accession>A0ABY8UVB9</accession>
<name>A0ABY8UVB9_TETOB</name>
<organism evidence="2 3">
    <name type="scientific">Tetradesmus obliquus</name>
    <name type="common">Green alga</name>
    <name type="synonym">Acutodesmus obliquus</name>
    <dbReference type="NCBI Taxonomy" id="3088"/>
    <lineage>
        <taxon>Eukaryota</taxon>
        <taxon>Viridiplantae</taxon>
        <taxon>Chlorophyta</taxon>
        <taxon>core chlorophytes</taxon>
        <taxon>Chlorophyceae</taxon>
        <taxon>CS clade</taxon>
        <taxon>Sphaeropleales</taxon>
        <taxon>Scenedesmaceae</taxon>
        <taxon>Tetradesmus</taxon>
    </lineage>
</organism>
<dbReference type="EMBL" id="CP126223">
    <property type="protein sequence ID" value="WIA23478.1"/>
    <property type="molecule type" value="Genomic_DNA"/>
</dbReference>
<reference evidence="2 3" key="1">
    <citation type="submission" date="2023-05" db="EMBL/GenBank/DDBJ databases">
        <title>A 100% complete, gapless, phased diploid assembly of the Scenedesmus obliquus UTEX 3031 genome.</title>
        <authorList>
            <person name="Biondi T.C."/>
            <person name="Hanschen E.R."/>
            <person name="Kwon T."/>
            <person name="Eng W."/>
            <person name="Kruse C.P.S."/>
            <person name="Koehler S.I."/>
            <person name="Kunde Y."/>
            <person name="Gleasner C.D."/>
            <person name="You Mak K.T."/>
            <person name="Polle J."/>
            <person name="Hovde B.T."/>
            <person name="Starkenburg S.R."/>
        </authorList>
    </citation>
    <scope>NUCLEOTIDE SEQUENCE [LARGE SCALE GENOMIC DNA]</scope>
    <source>
        <strain evidence="2 3">DOE0152z</strain>
    </source>
</reference>
<feature type="region of interest" description="Disordered" evidence="1">
    <location>
        <begin position="626"/>
        <end position="654"/>
    </location>
</feature>
<feature type="compositionally biased region" description="Low complexity" evidence="1">
    <location>
        <begin position="483"/>
        <end position="499"/>
    </location>
</feature>
<sequence length="663" mass="69413">MATGFSQSSSGSSRRGLPGVLLLNSSALIAGISNGSVGRPAAVQLQAVASGSAAASVVSGRAQVLSVPPGGSLLLQDLLLANATLASPIGNPNTVLLPAGLELPPGALLKLRDVVMVVAQQQLQEYIGFMLSVPQAVIFTDNVSFLHIRNYTNPPFGQVEARSATLIAPEGARINNVPLGVLRAMQPKANSSSSSSSNDAAAAQGDGAGIVTVTDSYVLGANNATLLPLLRRLGGQETQQPLLVLIESNVTLAPAAWGNAWPQGGLKVQRPTVWAGSSWRATSIDFGMEVGQIVLSGRYSNVTLVNVEAENLAYGSAASSQEAEGNSILLSNQLWAFSYRRSVPRVVLWDTVLVLPQQQQIESIIYWVNAFNSDVDFWRNQTRFLRETLQYTVIQYTRGKLPGDYIIITAFKKDQRISNVTYTTRPSAALPLPLPVDPVVHQPLLSSQQETVVGTVRRREGLAVTLWNQRRGSCSRPHVLLMTPPSSSTAGGSTTAGSTDNSTVNLSPAELDLASVASQNAATDADLQNAPGSAASTRAAPGSAAAASTQSDWGVRPNTTLLDPLPAADAISTTWPPPGGQVIECLVEMRGSAVAAAQLPGQQQQQQQVAVDVGYAVGLFRVESNHADGTSSSSQAPTIPGSDAAGSQPLHAPDVVCCQEPHP</sequence>